<keyword evidence="9" id="KW-1185">Reference proteome</keyword>
<dbReference type="InterPro" id="IPR000315">
    <property type="entry name" value="Znf_B-box"/>
</dbReference>
<dbReference type="InterPro" id="IPR006574">
    <property type="entry name" value="PRY"/>
</dbReference>
<proteinExistence type="predicted"/>
<evidence type="ECO:0000259" key="7">
    <source>
        <dbReference type="PROSITE" id="PS50188"/>
    </source>
</evidence>
<evidence type="ECO:0000256" key="4">
    <source>
        <dbReference type="PROSITE-ProRule" id="PRU00024"/>
    </source>
</evidence>
<evidence type="ECO:0000256" key="2">
    <source>
        <dbReference type="ARBA" id="ARBA00022771"/>
    </source>
</evidence>
<dbReference type="InterPro" id="IPR058030">
    <property type="entry name" value="TRIM8/14/16/25/29/45/65_CC"/>
</dbReference>
<protein>
    <recommendedName>
        <fullName evidence="10">Tripartite motif-containing protein 16-like</fullName>
    </recommendedName>
</protein>
<feature type="domain" description="B30.2/SPRY" evidence="7">
    <location>
        <begin position="333"/>
        <end position="529"/>
    </location>
</feature>
<dbReference type="Gene3D" id="4.10.830.40">
    <property type="match status" value="1"/>
</dbReference>
<keyword evidence="3" id="KW-0862">Zinc</keyword>
<dbReference type="PANTHER" id="PTHR25465:SF5">
    <property type="entry name" value="E3 UBIQUITIN_ISG15 LIGASE TRIM25-RELATED"/>
    <property type="match status" value="1"/>
</dbReference>
<evidence type="ECO:0000256" key="1">
    <source>
        <dbReference type="ARBA" id="ARBA00022723"/>
    </source>
</evidence>
<evidence type="ECO:0000256" key="3">
    <source>
        <dbReference type="ARBA" id="ARBA00022833"/>
    </source>
</evidence>
<dbReference type="SUPFAM" id="SSF57845">
    <property type="entry name" value="B-box zinc-binding domain"/>
    <property type="match status" value="1"/>
</dbReference>
<dbReference type="Pfam" id="PF13765">
    <property type="entry name" value="PRY"/>
    <property type="match status" value="1"/>
</dbReference>
<feature type="domain" description="B box-type" evidence="6">
    <location>
        <begin position="126"/>
        <end position="166"/>
    </location>
</feature>
<reference evidence="8" key="1">
    <citation type="submission" date="2020-10" db="EMBL/GenBank/DDBJ databases">
        <title>Chromosome-scale genome assembly of the Allis shad, Alosa alosa.</title>
        <authorList>
            <person name="Margot Z."/>
            <person name="Christophe K."/>
            <person name="Cabau C."/>
            <person name="Louis A."/>
            <person name="Berthelot C."/>
            <person name="Parey E."/>
            <person name="Roest Crollius H."/>
            <person name="Montfort J."/>
            <person name="Robinson-Rechavi M."/>
            <person name="Bucao C."/>
            <person name="Bouchez O."/>
            <person name="Gislard M."/>
            <person name="Lluch J."/>
            <person name="Milhes M."/>
            <person name="Lampietro C."/>
            <person name="Lopez Roques C."/>
            <person name="Donnadieu C."/>
            <person name="Braasch I."/>
            <person name="Desvignes T."/>
            <person name="Postlethwait J."/>
            <person name="Bobe J."/>
            <person name="Guiguen Y."/>
        </authorList>
    </citation>
    <scope>NUCLEOTIDE SEQUENCE</scope>
    <source>
        <strain evidence="8">M-15738</strain>
        <tissue evidence="8">Blood</tissue>
    </source>
</reference>
<dbReference type="Pfam" id="PF00643">
    <property type="entry name" value="zf-B_box"/>
    <property type="match status" value="1"/>
</dbReference>
<dbReference type="EMBL" id="JADWDJ010000009">
    <property type="protein sequence ID" value="KAG5275675.1"/>
    <property type="molecule type" value="Genomic_DNA"/>
</dbReference>
<dbReference type="SUPFAM" id="SSF49899">
    <property type="entry name" value="Concanavalin A-like lectins/glucanases"/>
    <property type="match status" value="1"/>
</dbReference>
<dbReference type="InterPro" id="IPR043136">
    <property type="entry name" value="B30.2/SPRY_sf"/>
</dbReference>
<evidence type="ECO:0000313" key="9">
    <source>
        <dbReference type="Proteomes" id="UP000823561"/>
    </source>
</evidence>
<keyword evidence="2 4" id="KW-0863">Zinc-finger</keyword>
<dbReference type="GO" id="GO:0008270">
    <property type="term" value="F:zinc ion binding"/>
    <property type="evidence" value="ECO:0007669"/>
    <property type="project" value="UniProtKB-KW"/>
</dbReference>
<dbReference type="Pfam" id="PF25600">
    <property type="entry name" value="TRIM_CC"/>
    <property type="match status" value="1"/>
</dbReference>
<dbReference type="InterPro" id="IPR051051">
    <property type="entry name" value="E3_ubiq-ligase_TRIM/RNF"/>
</dbReference>
<dbReference type="PROSITE" id="PS50119">
    <property type="entry name" value="ZF_BBOX"/>
    <property type="match status" value="1"/>
</dbReference>
<dbReference type="InterPro" id="IPR013320">
    <property type="entry name" value="ConA-like_dom_sf"/>
</dbReference>
<dbReference type="PANTHER" id="PTHR25465">
    <property type="entry name" value="B-BOX DOMAIN CONTAINING"/>
    <property type="match status" value="1"/>
</dbReference>
<name>A0AAV6GPL8_9TELE</name>
<dbReference type="Proteomes" id="UP000823561">
    <property type="component" value="Chromosome 9"/>
</dbReference>
<keyword evidence="5" id="KW-0175">Coiled coil</keyword>
<gene>
    <name evidence="8" type="ORF">AALO_G00123290</name>
</gene>
<sequence>MPEQKMSRKKTKPLVTQTHFNCPVCLDLLKDPVSVQTDLLPRPVLGKNILLAEMVEKMREEGAEGASVPHYAEPGDEECSVCIGRKRKATMACLECLNSYCESHFKSHEELFLTKKHKTINATGQLQERICGRHNKLLDVFCRSEQQCVCYECALDGHRGHDTISTYIERAEKQKQTNLAITQSIQGKENEIQEISTAMESLMVSAQTLVEQNKSDFTAFINSIMEWCSEVEQCIRGQERAQLSHARRQLSNLEQDIEGLKRRKAELEQLSHTEDDVHFLKNFPSLYNPLDQLSLWLSDGENGVNAIKAYGPRMENHLLNFCKKHLDTVSQKVRRVTLEGLTREDLIQYATRLTLDPNTAYRHFSLSENNTKLSWSNTCCQFDHYDHPQRFVGCRQVFCEQRLYGRCYWEVEWSTRYKTSMAVSYLSIGRKDTDDKNRFGYNDQSWSLDCYPSGYEFRHNNNVTKIQRGCQSSRLAVYVDVEGGTLSYYEVSRSGILTTLHKHKTKFLKPVYVGFFGDAYTYLTICSLK</sequence>
<organism evidence="8 9">
    <name type="scientific">Alosa alosa</name>
    <name type="common">allis shad</name>
    <dbReference type="NCBI Taxonomy" id="278164"/>
    <lineage>
        <taxon>Eukaryota</taxon>
        <taxon>Metazoa</taxon>
        <taxon>Chordata</taxon>
        <taxon>Craniata</taxon>
        <taxon>Vertebrata</taxon>
        <taxon>Euteleostomi</taxon>
        <taxon>Actinopterygii</taxon>
        <taxon>Neopterygii</taxon>
        <taxon>Teleostei</taxon>
        <taxon>Clupei</taxon>
        <taxon>Clupeiformes</taxon>
        <taxon>Clupeoidei</taxon>
        <taxon>Clupeidae</taxon>
        <taxon>Alosa</taxon>
    </lineage>
</organism>
<dbReference type="CDD" id="cd19769">
    <property type="entry name" value="Bbox2_TRIM16-like"/>
    <property type="match status" value="1"/>
</dbReference>
<keyword evidence="1" id="KW-0479">Metal-binding</keyword>
<dbReference type="Gene3D" id="2.60.120.920">
    <property type="match status" value="1"/>
</dbReference>
<evidence type="ECO:0008006" key="10">
    <source>
        <dbReference type="Google" id="ProtNLM"/>
    </source>
</evidence>
<dbReference type="SMART" id="SM00589">
    <property type="entry name" value="PRY"/>
    <property type="match status" value="1"/>
</dbReference>
<dbReference type="SMART" id="SM00336">
    <property type="entry name" value="BBOX"/>
    <property type="match status" value="1"/>
</dbReference>
<dbReference type="InterPro" id="IPR001870">
    <property type="entry name" value="B30.2/SPRY"/>
</dbReference>
<dbReference type="PROSITE" id="PS50188">
    <property type="entry name" value="B302_SPRY"/>
    <property type="match status" value="1"/>
</dbReference>
<feature type="coiled-coil region" evidence="5">
    <location>
        <begin position="236"/>
        <end position="270"/>
    </location>
</feature>
<dbReference type="Gene3D" id="3.30.160.60">
    <property type="entry name" value="Classic Zinc Finger"/>
    <property type="match status" value="1"/>
</dbReference>
<evidence type="ECO:0000313" key="8">
    <source>
        <dbReference type="EMBL" id="KAG5275675.1"/>
    </source>
</evidence>
<comment type="caution">
    <text evidence="8">The sequence shown here is derived from an EMBL/GenBank/DDBJ whole genome shotgun (WGS) entry which is preliminary data.</text>
</comment>
<evidence type="ECO:0000259" key="6">
    <source>
        <dbReference type="PROSITE" id="PS50119"/>
    </source>
</evidence>
<dbReference type="GO" id="GO:0005737">
    <property type="term" value="C:cytoplasm"/>
    <property type="evidence" value="ECO:0007669"/>
    <property type="project" value="UniProtKB-ARBA"/>
</dbReference>
<accession>A0AAV6GPL8</accession>
<dbReference type="AlphaFoldDB" id="A0AAV6GPL8"/>
<evidence type="ECO:0000256" key="5">
    <source>
        <dbReference type="SAM" id="Coils"/>
    </source>
</evidence>